<dbReference type="Pfam" id="PF04977">
    <property type="entry name" value="DivIC"/>
    <property type="match status" value="1"/>
</dbReference>
<evidence type="ECO:0000313" key="8">
    <source>
        <dbReference type="EMBL" id="OBQ46019.1"/>
    </source>
</evidence>
<keyword evidence="4 7" id="KW-1133">Transmembrane helix</keyword>
<dbReference type="STRING" id="1560234.SP90_14710"/>
<dbReference type="PANTHER" id="PTHR37485:SF1">
    <property type="entry name" value="CELL DIVISION PROTEIN FTSB"/>
    <property type="match status" value="1"/>
</dbReference>
<sequence>MVTKRILLALSVLLNVSLIVYLLVSDNGVGNYRALKADTYAFTQEQNRLDEKAYLLSHEIRLLQSDSDYVEKIIRARLGFVKHNEILYIFSDGKKKIPVGVRE</sequence>
<protein>
    <recommendedName>
        <fullName evidence="10">Septum formation initiator</fullName>
    </recommendedName>
</protein>
<evidence type="ECO:0000256" key="4">
    <source>
        <dbReference type="ARBA" id="ARBA00022989"/>
    </source>
</evidence>
<reference evidence="8 9" key="1">
    <citation type="submission" date="2015-01" db="EMBL/GenBank/DDBJ databases">
        <title>Desulfovibrio sp. JC271 draft genome sequence.</title>
        <authorList>
            <person name="Shivani Y."/>
            <person name="Subhash Y."/>
            <person name="Sasikala C."/>
            <person name="Ramana C.V."/>
        </authorList>
    </citation>
    <scope>NUCLEOTIDE SEQUENCE [LARGE SCALE GENOMIC DNA]</scope>
    <source>
        <strain evidence="8 9">JC271</strain>
    </source>
</reference>
<dbReference type="InterPro" id="IPR023081">
    <property type="entry name" value="Cell_div_FtsB"/>
</dbReference>
<keyword evidence="9" id="KW-1185">Reference proteome</keyword>
<feature type="transmembrane region" description="Helical" evidence="7">
    <location>
        <begin position="6"/>
        <end position="24"/>
    </location>
</feature>
<evidence type="ECO:0000256" key="5">
    <source>
        <dbReference type="ARBA" id="ARBA00023136"/>
    </source>
</evidence>
<evidence type="ECO:0000256" key="6">
    <source>
        <dbReference type="ARBA" id="ARBA00023306"/>
    </source>
</evidence>
<dbReference type="PANTHER" id="PTHR37485">
    <property type="entry name" value="CELL DIVISION PROTEIN FTSB"/>
    <property type="match status" value="1"/>
</dbReference>
<comment type="caution">
    <text evidence="8">The sequence shown here is derived from an EMBL/GenBank/DDBJ whole genome shotgun (WGS) entry which is preliminary data.</text>
</comment>
<dbReference type="GO" id="GO:0030428">
    <property type="term" value="C:cell septum"/>
    <property type="evidence" value="ECO:0007669"/>
    <property type="project" value="TreeGrafter"/>
</dbReference>
<dbReference type="GO" id="GO:0043093">
    <property type="term" value="P:FtsZ-dependent cytokinesis"/>
    <property type="evidence" value="ECO:0007669"/>
    <property type="project" value="TreeGrafter"/>
</dbReference>
<keyword evidence="2" id="KW-0132">Cell division</keyword>
<keyword evidence="6" id="KW-0131">Cell cycle</keyword>
<organism evidence="8 9">
    <name type="scientific">Halodesulfovibrio spirochaetisodalis</name>
    <dbReference type="NCBI Taxonomy" id="1560234"/>
    <lineage>
        <taxon>Bacteria</taxon>
        <taxon>Pseudomonadati</taxon>
        <taxon>Thermodesulfobacteriota</taxon>
        <taxon>Desulfovibrionia</taxon>
        <taxon>Desulfovibrionales</taxon>
        <taxon>Desulfovibrionaceae</taxon>
        <taxon>Halodesulfovibrio</taxon>
    </lineage>
</organism>
<evidence type="ECO:0000313" key="9">
    <source>
        <dbReference type="Proteomes" id="UP000091979"/>
    </source>
</evidence>
<dbReference type="AlphaFoldDB" id="A0A1B7X9F6"/>
<dbReference type="PATRIC" id="fig|1560234.3.peg.2220"/>
<evidence type="ECO:0000256" key="3">
    <source>
        <dbReference type="ARBA" id="ARBA00022692"/>
    </source>
</evidence>
<gene>
    <name evidence="8" type="ORF">SP90_14710</name>
</gene>
<keyword evidence="3 7" id="KW-0812">Transmembrane</keyword>
<dbReference type="EMBL" id="JXMS01000032">
    <property type="protein sequence ID" value="OBQ46019.1"/>
    <property type="molecule type" value="Genomic_DNA"/>
</dbReference>
<keyword evidence="5 7" id="KW-0472">Membrane</keyword>
<dbReference type="InterPro" id="IPR007060">
    <property type="entry name" value="FtsL/DivIC"/>
</dbReference>
<evidence type="ECO:0000256" key="7">
    <source>
        <dbReference type="SAM" id="Phobius"/>
    </source>
</evidence>
<evidence type="ECO:0008006" key="10">
    <source>
        <dbReference type="Google" id="ProtNLM"/>
    </source>
</evidence>
<dbReference type="OrthoDB" id="5471911at2"/>
<name>A0A1B7X9F6_9BACT</name>
<keyword evidence="1" id="KW-1003">Cell membrane</keyword>
<evidence type="ECO:0000256" key="1">
    <source>
        <dbReference type="ARBA" id="ARBA00022475"/>
    </source>
</evidence>
<evidence type="ECO:0000256" key="2">
    <source>
        <dbReference type="ARBA" id="ARBA00022618"/>
    </source>
</evidence>
<accession>A0A1B7X9F6</accession>
<proteinExistence type="predicted"/>
<dbReference type="RefSeq" id="WP_066857948.1">
    <property type="nucleotide sequence ID" value="NZ_JXMS01000032.1"/>
</dbReference>
<dbReference type="Proteomes" id="UP000091979">
    <property type="component" value="Unassembled WGS sequence"/>
</dbReference>